<evidence type="ECO:0000259" key="3">
    <source>
        <dbReference type="PROSITE" id="PS51462"/>
    </source>
</evidence>
<evidence type="ECO:0000256" key="1">
    <source>
        <dbReference type="ARBA" id="ARBA00001946"/>
    </source>
</evidence>
<evidence type="ECO:0000256" key="2">
    <source>
        <dbReference type="ARBA" id="ARBA00022801"/>
    </source>
</evidence>
<dbReference type="Proteomes" id="UP001055153">
    <property type="component" value="Unassembled WGS sequence"/>
</dbReference>
<dbReference type="InterPro" id="IPR015797">
    <property type="entry name" value="NUDIX_hydrolase-like_dom_sf"/>
</dbReference>
<dbReference type="EMBL" id="BPQQ01000052">
    <property type="protein sequence ID" value="GJE02306.1"/>
    <property type="molecule type" value="Genomic_DNA"/>
</dbReference>
<comment type="caution">
    <text evidence="4">The sequence shown here is derived from an EMBL/GenBank/DDBJ whole genome shotgun (WGS) entry which is preliminary data.</text>
</comment>
<dbReference type="PANTHER" id="PTHR43046">
    <property type="entry name" value="GDP-MANNOSE MANNOSYL HYDROLASE"/>
    <property type="match status" value="1"/>
</dbReference>
<organism evidence="4 5">
    <name type="scientific">Methylobacterium isbiliense</name>
    <dbReference type="NCBI Taxonomy" id="315478"/>
    <lineage>
        <taxon>Bacteria</taxon>
        <taxon>Pseudomonadati</taxon>
        <taxon>Pseudomonadota</taxon>
        <taxon>Alphaproteobacteria</taxon>
        <taxon>Hyphomicrobiales</taxon>
        <taxon>Methylobacteriaceae</taxon>
        <taxon>Methylobacterium</taxon>
    </lineage>
</organism>
<accession>A0ABQ4SGE9</accession>
<reference evidence="4" key="2">
    <citation type="submission" date="2021-08" db="EMBL/GenBank/DDBJ databases">
        <authorList>
            <person name="Tani A."/>
            <person name="Ola A."/>
            <person name="Ogura Y."/>
            <person name="Katsura K."/>
            <person name="Hayashi T."/>
        </authorList>
    </citation>
    <scope>NUCLEOTIDE SEQUENCE</scope>
    <source>
        <strain evidence="4">DSM 17168</strain>
    </source>
</reference>
<comment type="cofactor">
    <cofactor evidence="1">
        <name>Mg(2+)</name>
        <dbReference type="ChEBI" id="CHEBI:18420"/>
    </cofactor>
</comment>
<protein>
    <submittedName>
        <fullName evidence="4">RNA pyrophosphohydrolase</fullName>
    </submittedName>
</protein>
<dbReference type="Gene3D" id="3.90.79.10">
    <property type="entry name" value="Nucleoside Triphosphate Pyrophosphohydrolase"/>
    <property type="match status" value="1"/>
</dbReference>
<gene>
    <name evidence="4" type="primary">rppH_3</name>
    <name evidence="4" type="ORF">GMJLKIPL_4252</name>
</gene>
<name>A0ABQ4SGE9_9HYPH</name>
<keyword evidence="5" id="KW-1185">Reference proteome</keyword>
<keyword evidence="2" id="KW-0378">Hydrolase</keyword>
<sequence>MTRAQRLLMRGAHLVWRVTRGMTLGVRGAAIDGQNRVCLIRHTYVDGWHLPGGGVEPGETALDALTREFQEEAEVLIDPGAARLHGVYFNTLASRRDHVVLYVARTFTVRAAKVPDREIAEAGFFPLDALPPETTRATRARLAEITRGLPPATHW</sequence>
<dbReference type="PANTHER" id="PTHR43046:SF14">
    <property type="entry name" value="MUTT_NUDIX FAMILY PROTEIN"/>
    <property type="match status" value="1"/>
</dbReference>
<reference evidence="4" key="1">
    <citation type="journal article" date="2021" name="Front. Microbiol.">
        <title>Comprehensive Comparative Genomics and Phenotyping of Methylobacterium Species.</title>
        <authorList>
            <person name="Alessa O."/>
            <person name="Ogura Y."/>
            <person name="Fujitani Y."/>
            <person name="Takami H."/>
            <person name="Hayashi T."/>
            <person name="Sahin N."/>
            <person name="Tani A."/>
        </authorList>
    </citation>
    <scope>NUCLEOTIDE SEQUENCE</scope>
    <source>
        <strain evidence="4">DSM 17168</strain>
    </source>
</reference>
<dbReference type="PROSITE" id="PS51462">
    <property type="entry name" value="NUDIX"/>
    <property type="match status" value="1"/>
</dbReference>
<dbReference type="InterPro" id="IPR000086">
    <property type="entry name" value="NUDIX_hydrolase_dom"/>
</dbReference>
<proteinExistence type="predicted"/>
<dbReference type="SUPFAM" id="SSF55811">
    <property type="entry name" value="Nudix"/>
    <property type="match status" value="1"/>
</dbReference>
<evidence type="ECO:0000313" key="4">
    <source>
        <dbReference type="EMBL" id="GJE02306.1"/>
    </source>
</evidence>
<dbReference type="Pfam" id="PF00293">
    <property type="entry name" value="NUDIX"/>
    <property type="match status" value="1"/>
</dbReference>
<feature type="domain" description="Nudix hydrolase" evidence="3">
    <location>
        <begin position="15"/>
        <end position="148"/>
    </location>
</feature>
<evidence type="ECO:0000313" key="5">
    <source>
        <dbReference type="Proteomes" id="UP001055153"/>
    </source>
</evidence>